<evidence type="ECO:0000256" key="2">
    <source>
        <dbReference type="ARBA" id="ARBA00022598"/>
    </source>
</evidence>
<dbReference type="PANTHER" id="PTHR43749">
    <property type="entry name" value="RNA-SPLICING LIGASE RTCB"/>
    <property type="match status" value="1"/>
</dbReference>
<dbReference type="EC" id="6.5.1.8" evidence="1"/>
<feature type="binding site" evidence="11">
    <location>
        <position position="171"/>
    </location>
    <ligand>
        <name>Mn(2+)</name>
        <dbReference type="ChEBI" id="CHEBI:29035"/>
        <label>1</label>
    </ligand>
</feature>
<feature type="binding site" evidence="11">
    <location>
        <position position="188"/>
    </location>
    <ligand>
        <name>Mn(2+)</name>
        <dbReference type="ChEBI" id="CHEBI:29035"/>
        <label>2</label>
    </ligand>
</feature>
<feature type="binding site" evidence="10">
    <location>
        <begin position="336"/>
        <end position="339"/>
    </location>
    <ligand>
        <name>GMP</name>
        <dbReference type="ChEBI" id="CHEBI:58115"/>
    </ligand>
</feature>
<organism evidence="12 13">
    <name type="scientific">Burkholderia ubonensis</name>
    <dbReference type="NCBI Taxonomy" id="101571"/>
    <lineage>
        <taxon>Bacteria</taxon>
        <taxon>Pseudomonadati</taxon>
        <taxon>Pseudomonadota</taxon>
        <taxon>Betaproteobacteria</taxon>
        <taxon>Burkholderiales</taxon>
        <taxon>Burkholderiaceae</taxon>
        <taxon>Burkholderia</taxon>
        <taxon>Burkholderia cepacia complex</taxon>
    </lineage>
</organism>
<feature type="binding site" evidence="10">
    <location>
        <position position="319"/>
    </location>
    <ligand>
        <name>GMP</name>
        <dbReference type="ChEBI" id="CHEBI:58115"/>
    </ligand>
</feature>
<dbReference type="SUPFAM" id="SSF103365">
    <property type="entry name" value="Hypothetical protein PH1602"/>
    <property type="match status" value="1"/>
</dbReference>
<evidence type="ECO:0000256" key="4">
    <source>
        <dbReference type="ARBA" id="ARBA00022741"/>
    </source>
</evidence>
<reference evidence="12 13" key="1">
    <citation type="submission" date="2015-11" db="EMBL/GenBank/DDBJ databases">
        <title>Expanding the genomic diversity of Burkholderia species for the development of highly accurate diagnostics.</title>
        <authorList>
            <person name="Sahl J."/>
            <person name="Keim P."/>
            <person name="Wagner D."/>
        </authorList>
    </citation>
    <scope>NUCLEOTIDE SEQUENCE [LARGE SCALE GENOMIC DNA]</scope>
    <source>
        <strain evidence="12 13">MSMB2087WGS</strain>
    </source>
</reference>
<dbReference type="GO" id="GO:0006281">
    <property type="term" value="P:DNA repair"/>
    <property type="evidence" value="ECO:0007669"/>
    <property type="project" value="TreeGrafter"/>
</dbReference>
<dbReference type="InterPro" id="IPR036025">
    <property type="entry name" value="RtcB-like_sf"/>
</dbReference>
<feature type="binding site" evidence="10">
    <location>
        <begin position="312"/>
        <end position="315"/>
    </location>
    <ligand>
        <name>GMP</name>
        <dbReference type="ChEBI" id="CHEBI:58115"/>
    </ligand>
</feature>
<dbReference type="InterPro" id="IPR052915">
    <property type="entry name" value="RtcB-like"/>
</dbReference>
<evidence type="ECO:0000256" key="7">
    <source>
        <dbReference type="ARBA" id="ARBA00023211"/>
    </source>
</evidence>
<name>A0A106QBW2_9BURK</name>
<dbReference type="GO" id="GO:0042245">
    <property type="term" value="P:RNA repair"/>
    <property type="evidence" value="ECO:0007669"/>
    <property type="project" value="UniProtKB-KW"/>
</dbReference>
<sequence length="407" mass="43682">MDAQELKKLFGDKVRFWTGAMSVEDAAVKQLQNISELPILAGHIAVMPDVHMGKGATVGSVIPTLSAVIPSAVGVDIGCGMCAIRLNLKASDLPDSLAAMRAAIERAVPVGFAYHQKQLSIGHESAAAAELQRRYDGLMAGYHGLALFTDLGHFDAQRMTQQVGTLGGGNHFIEVCLDESQQVWLMLHSGSRNVGKTVGEAAMDAAKKHVASLDISLKDQDLAWLDDGTEAFEQYTQALSWAQDYARLNRDVMLHLVIQAVEKTLGRSLTITDEAVNCHHNYLSKEEFGGKSVWVTRKGAVSARAGQMGIIPGSMGAKSFIVCGKGHEAAYCSCSHGAGRKMSRSAAKRTFTAVDLAAQTAGVECRKDDAVIDEIPASYKDIDEVMAAQSELVDIKHTLKQVLCVKG</sequence>
<keyword evidence="2 12" id="KW-0436">Ligase</keyword>
<dbReference type="RefSeq" id="WP_060192537.1">
    <property type="nucleotide sequence ID" value="NZ_LPHD01000049.1"/>
</dbReference>
<keyword evidence="7 11" id="KW-0464">Manganese</keyword>
<gene>
    <name evidence="12" type="ORF">WL29_22510</name>
</gene>
<keyword evidence="6 10" id="KW-0342">GTP-binding</keyword>
<dbReference type="PANTHER" id="PTHR43749:SF2">
    <property type="entry name" value="RNA-SPLICING LIGASE RTCB"/>
    <property type="match status" value="1"/>
</dbReference>
<protein>
    <recommendedName>
        <fullName evidence="1">3'-phosphate/5'-hydroxy nucleic acid ligase</fullName>
        <ecNumber evidence="1">6.5.1.8</ecNumber>
    </recommendedName>
</protein>
<evidence type="ECO:0000256" key="3">
    <source>
        <dbReference type="ARBA" id="ARBA00022723"/>
    </source>
</evidence>
<dbReference type="InterPro" id="IPR001233">
    <property type="entry name" value="RtcB"/>
</dbReference>
<evidence type="ECO:0000256" key="8">
    <source>
        <dbReference type="ARBA" id="ARBA00047746"/>
    </source>
</evidence>
<evidence type="ECO:0000256" key="10">
    <source>
        <dbReference type="PIRSR" id="PIRSR601233-2"/>
    </source>
</evidence>
<keyword evidence="4 10" id="KW-0547">Nucleotide-binding</keyword>
<evidence type="ECO:0000313" key="12">
    <source>
        <dbReference type="EMBL" id="KWA84139.1"/>
    </source>
</evidence>
<dbReference type="Gene3D" id="3.90.1860.10">
    <property type="entry name" value="tRNA-splicing ligase RtcB"/>
    <property type="match status" value="1"/>
</dbReference>
<evidence type="ECO:0000256" key="5">
    <source>
        <dbReference type="ARBA" id="ARBA00022800"/>
    </source>
</evidence>
<comment type="cofactor">
    <cofactor evidence="11">
        <name>Mn(2+)</name>
        <dbReference type="ChEBI" id="CHEBI:29035"/>
    </cofactor>
    <text evidence="11">Binds 2 manganese ions per subunit.</text>
</comment>
<dbReference type="Pfam" id="PF01139">
    <property type="entry name" value="RtcB"/>
    <property type="match status" value="1"/>
</dbReference>
<dbReference type="EMBL" id="LPHD01000049">
    <property type="protein sequence ID" value="KWA84139.1"/>
    <property type="molecule type" value="Genomic_DNA"/>
</dbReference>
<dbReference type="GO" id="GO:0170057">
    <property type="term" value="F:RNA ligase (GTP) activity"/>
    <property type="evidence" value="ECO:0007669"/>
    <property type="project" value="UniProtKB-EC"/>
</dbReference>
<feature type="binding site" evidence="11">
    <location>
        <position position="280"/>
    </location>
    <ligand>
        <name>Mn(2+)</name>
        <dbReference type="ChEBI" id="CHEBI:29035"/>
        <label>2</label>
    </ligand>
</feature>
<keyword evidence="3 11" id="KW-0479">Metal-binding</keyword>
<keyword evidence="5" id="KW-0692">RNA repair</keyword>
<dbReference type="GO" id="GO:0005525">
    <property type="term" value="F:GTP binding"/>
    <property type="evidence" value="ECO:0007669"/>
    <property type="project" value="UniProtKB-KW"/>
</dbReference>
<accession>A0A106QBW2</accession>
<evidence type="ECO:0000313" key="13">
    <source>
        <dbReference type="Proteomes" id="UP000060630"/>
    </source>
</evidence>
<comment type="catalytic activity">
    <reaction evidence="8">
        <text>a 3'-end 3'-phospho-ribonucleotide-RNA + a 5'-end dephospho-ribonucleoside-RNA + GTP = a ribonucleotidyl-ribonucleotide-RNA + GMP + diphosphate</text>
        <dbReference type="Rhea" id="RHEA:68076"/>
        <dbReference type="Rhea" id="RHEA-COMP:10463"/>
        <dbReference type="Rhea" id="RHEA-COMP:13936"/>
        <dbReference type="Rhea" id="RHEA-COMP:17355"/>
        <dbReference type="ChEBI" id="CHEBI:33019"/>
        <dbReference type="ChEBI" id="CHEBI:37565"/>
        <dbReference type="ChEBI" id="CHEBI:58115"/>
        <dbReference type="ChEBI" id="CHEBI:83062"/>
        <dbReference type="ChEBI" id="CHEBI:138284"/>
        <dbReference type="ChEBI" id="CHEBI:173118"/>
        <dbReference type="EC" id="6.5.1.8"/>
    </reaction>
</comment>
<dbReference type="Proteomes" id="UP000060630">
    <property type="component" value="Unassembled WGS sequence"/>
</dbReference>
<evidence type="ECO:0000256" key="1">
    <source>
        <dbReference type="ARBA" id="ARBA00012726"/>
    </source>
</evidence>
<dbReference type="GO" id="GO:0003909">
    <property type="term" value="F:DNA ligase activity"/>
    <property type="evidence" value="ECO:0007669"/>
    <property type="project" value="TreeGrafter"/>
</dbReference>
<feature type="binding site" evidence="10">
    <location>
        <begin position="170"/>
        <end position="174"/>
    </location>
    <ligand>
        <name>GMP</name>
        <dbReference type="ChEBI" id="CHEBI:58115"/>
    </ligand>
</feature>
<dbReference type="AlphaFoldDB" id="A0A106QBW2"/>
<proteinExistence type="predicted"/>
<evidence type="ECO:0000256" key="11">
    <source>
        <dbReference type="PIRSR" id="PIRSR601233-3"/>
    </source>
</evidence>
<dbReference type="GO" id="GO:0030145">
    <property type="term" value="F:manganese ion binding"/>
    <property type="evidence" value="ECO:0007669"/>
    <property type="project" value="TreeGrafter"/>
</dbReference>
<comment type="caution">
    <text evidence="12">The sequence shown here is derived from an EMBL/GenBank/DDBJ whole genome shotgun (WGS) entry which is preliminary data.</text>
</comment>
<feature type="binding site" evidence="10">
    <location>
        <position position="406"/>
    </location>
    <ligand>
        <name>GMP</name>
        <dbReference type="ChEBI" id="CHEBI:58115"/>
    </ligand>
</feature>
<dbReference type="GO" id="GO:0006396">
    <property type="term" value="P:RNA processing"/>
    <property type="evidence" value="ECO:0007669"/>
    <property type="project" value="InterPro"/>
</dbReference>
<evidence type="ECO:0000256" key="9">
    <source>
        <dbReference type="PIRSR" id="PIRSR601233-1"/>
    </source>
</evidence>
<evidence type="ECO:0000256" key="6">
    <source>
        <dbReference type="ARBA" id="ARBA00023134"/>
    </source>
</evidence>
<feature type="binding site" evidence="11">
    <location>
        <position position="76"/>
    </location>
    <ligand>
        <name>Mn(2+)</name>
        <dbReference type="ChEBI" id="CHEBI:29035"/>
        <label>1</label>
    </ligand>
</feature>
<feature type="binding site" evidence="10">
    <location>
        <begin position="280"/>
        <end position="281"/>
    </location>
    <ligand>
        <name>GMP</name>
        <dbReference type="ChEBI" id="CHEBI:58115"/>
    </ligand>
</feature>
<feature type="active site" description="GMP-histidine intermediate" evidence="9">
    <location>
        <position position="336"/>
    </location>
</feature>